<organism evidence="1 2">
    <name type="scientific">Adlercreutzia equolifaciens subsp. celatus</name>
    <dbReference type="NCBI Taxonomy" id="394340"/>
    <lineage>
        <taxon>Bacteria</taxon>
        <taxon>Bacillati</taxon>
        <taxon>Actinomycetota</taxon>
        <taxon>Coriobacteriia</taxon>
        <taxon>Eggerthellales</taxon>
        <taxon>Eggerthellaceae</taxon>
        <taxon>Adlercreutzia</taxon>
    </lineage>
</organism>
<protein>
    <recommendedName>
        <fullName evidence="3">DUF559 domain-containing protein</fullName>
    </recommendedName>
</protein>
<evidence type="ECO:0000313" key="1">
    <source>
        <dbReference type="EMBL" id="RDC45910.1"/>
    </source>
</evidence>
<evidence type="ECO:0008006" key="3">
    <source>
        <dbReference type="Google" id="ProtNLM"/>
    </source>
</evidence>
<gene>
    <name evidence="1" type="ORF">C1850_03635</name>
</gene>
<dbReference type="AlphaFoldDB" id="A0A369P1E6"/>
<reference evidence="1 2" key="1">
    <citation type="journal article" date="2018" name="Elife">
        <title>Discovery and characterization of a prevalent human gut bacterial enzyme sufficient for the inactivation of a family of plant toxins.</title>
        <authorList>
            <person name="Koppel N."/>
            <person name="Bisanz J.E."/>
            <person name="Pandelia M.E."/>
            <person name="Turnbaugh P.J."/>
            <person name="Balskus E.P."/>
        </authorList>
    </citation>
    <scope>NUCLEOTIDE SEQUENCE [LARGE SCALE GENOMIC DNA]</scope>
    <source>
        <strain evidence="1 2">OB21 GAM 11</strain>
    </source>
</reference>
<comment type="caution">
    <text evidence="1">The sequence shown here is derived from an EMBL/GenBank/DDBJ whole genome shotgun (WGS) entry which is preliminary data.</text>
</comment>
<accession>A0A369P1E6</accession>
<sequence length="385" mass="42896">MSVRQIYRMYASRQLKPVILQHMEVIFSHTTALDFLRMWSCNHPLALRAFHDLRSRDVGHLPSSHLKGFSSLARAADTEAAVRAAIESAKRPSLKRMLEELWGNATVERPLHVLARPKIGRHSTKRVCFHQLAAPLLRGAFLEIAPGVAVCSPELVFVQLAETLPMGELIALGYEFCGCYPLEANRSGALVRAQLTTPARLSAFVNRVERMKGLRKARIAVQFVYAKSASAKETEMDALLMTPMRWGGLSLPPALANEPVALSEEAARIARGDRVVCDLLWPQARVAAEYDGLAFHGGRHQQARDSRRRDALIADGFDVVTVTSSQIDSVSEFIEIADALSRKTRGRTPVRPVSFLDRHLQLRHELRAFHHQHFPPVSPSEEGDA</sequence>
<proteinExistence type="predicted"/>
<evidence type="ECO:0000313" key="2">
    <source>
        <dbReference type="Proteomes" id="UP000253805"/>
    </source>
</evidence>
<dbReference type="Gene3D" id="3.40.960.10">
    <property type="entry name" value="VSR Endonuclease"/>
    <property type="match status" value="1"/>
</dbReference>
<dbReference type="EMBL" id="PPUT01000006">
    <property type="protein sequence ID" value="RDC45910.1"/>
    <property type="molecule type" value="Genomic_DNA"/>
</dbReference>
<dbReference type="Proteomes" id="UP000253805">
    <property type="component" value="Unassembled WGS sequence"/>
</dbReference>
<name>A0A369P1E6_9ACTN</name>